<evidence type="ECO:0000313" key="1">
    <source>
        <dbReference type="EMBL" id="PZD73099.1"/>
    </source>
</evidence>
<evidence type="ECO:0000313" key="2">
    <source>
        <dbReference type="Proteomes" id="UP000248857"/>
    </source>
</evidence>
<reference evidence="1 2" key="1">
    <citation type="journal article" date="2018" name="Sci. Rep.">
        <title>A novel species of the marine cyanobacterium Acaryochloris with a unique pigment content and lifestyle.</title>
        <authorList>
            <person name="Partensky F."/>
            <person name="Six C."/>
            <person name="Ratin M."/>
            <person name="Garczarek L."/>
            <person name="Vaulot D."/>
            <person name="Probert I."/>
            <person name="Calteau A."/>
            <person name="Gourvil P."/>
            <person name="Marie D."/>
            <person name="Grebert T."/>
            <person name="Bouchier C."/>
            <person name="Le Panse S."/>
            <person name="Gachenot M."/>
            <person name="Rodriguez F."/>
            <person name="Garrido J.L."/>
        </authorList>
    </citation>
    <scope>NUCLEOTIDE SEQUENCE [LARGE SCALE GENOMIC DNA]</scope>
    <source>
        <strain evidence="1 2">RCC1774</strain>
    </source>
</reference>
<keyword evidence="2" id="KW-1185">Reference proteome</keyword>
<sequence length="132" mass="14774">MPGAPPMDIYASRSKIMWNRLKFGALSSSLSLPVPSWWAGWNSAGFDGLNHPLPVTVQRSDSWTDFFLGEAQTAHRHSLLDSKSKVALHYCISDIDQIATMSCPSSEIPKHLWQKLQQQHARSSFASRKSYG</sequence>
<accession>A0A2W1JHW4</accession>
<gene>
    <name evidence="1" type="ORF">C1752_02719</name>
</gene>
<name>A0A2W1JHW4_9CYAN</name>
<dbReference type="Proteomes" id="UP000248857">
    <property type="component" value="Unassembled WGS sequence"/>
</dbReference>
<dbReference type="EMBL" id="PQWO01000007">
    <property type="protein sequence ID" value="PZD73099.1"/>
    <property type="molecule type" value="Genomic_DNA"/>
</dbReference>
<dbReference type="AlphaFoldDB" id="A0A2W1JHW4"/>
<protein>
    <submittedName>
        <fullName evidence="1">Uncharacterized protein</fullName>
    </submittedName>
</protein>
<organism evidence="1 2">
    <name type="scientific">Acaryochloris thomasi RCC1774</name>
    <dbReference type="NCBI Taxonomy" id="1764569"/>
    <lineage>
        <taxon>Bacteria</taxon>
        <taxon>Bacillati</taxon>
        <taxon>Cyanobacteriota</taxon>
        <taxon>Cyanophyceae</taxon>
        <taxon>Acaryochloridales</taxon>
        <taxon>Acaryochloridaceae</taxon>
        <taxon>Acaryochloris</taxon>
        <taxon>Acaryochloris thomasi</taxon>
    </lineage>
</organism>
<comment type="caution">
    <text evidence="1">The sequence shown here is derived from an EMBL/GenBank/DDBJ whole genome shotgun (WGS) entry which is preliminary data.</text>
</comment>
<proteinExistence type="predicted"/>